<gene>
    <name evidence="6" type="ORF">B5808_07250</name>
</gene>
<dbReference type="AlphaFoldDB" id="A0A1X9LM57"/>
<dbReference type="Pfam" id="PF05199">
    <property type="entry name" value="GMC_oxred_C"/>
    <property type="match status" value="1"/>
</dbReference>
<evidence type="ECO:0000256" key="1">
    <source>
        <dbReference type="ARBA" id="ARBA00001974"/>
    </source>
</evidence>
<comment type="cofactor">
    <cofactor evidence="1 5">
        <name>FAD</name>
        <dbReference type="ChEBI" id="CHEBI:57692"/>
    </cofactor>
</comment>
<dbReference type="Pfam" id="PF00732">
    <property type="entry name" value="GMC_oxred_N"/>
    <property type="match status" value="1"/>
</dbReference>
<dbReference type="KEGG" id="cphy:B5808_07250"/>
<proteinExistence type="inferred from homology"/>
<accession>A0A1X9LM57</accession>
<dbReference type="EMBL" id="CP020715">
    <property type="protein sequence ID" value="ARJ05021.1"/>
    <property type="molecule type" value="Genomic_DNA"/>
</dbReference>
<organism evidence="6 7">
    <name type="scientific">Cnuibacter physcomitrellae</name>
    <dbReference type="NCBI Taxonomy" id="1619308"/>
    <lineage>
        <taxon>Bacteria</taxon>
        <taxon>Bacillati</taxon>
        <taxon>Actinomycetota</taxon>
        <taxon>Actinomycetes</taxon>
        <taxon>Micrococcales</taxon>
        <taxon>Microbacteriaceae</taxon>
        <taxon>Cnuibacter</taxon>
    </lineage>
</organism>
<evidence type="ECO:0000256" key="3">
    <source>
        <dbReference type="ARBA" id="ARBA00022630"/>
    </source>
</evidence>
<evidence type="ECO:0000256" key="4">
    <source>
        <dbReference type="ARBA" id="ARBA00022827"/>
    </source>
</evidence>
<dbReference type="RefSeq" id="WP_085019159.1">
    <property type="nucleotide sequence ID" value="NZ_BMHD01000001.1"/>
</dbReference>
<dbReference type="Proteomes" id="UP000192775">
    <property type="component" value="Chromosome"/>
</dbReference>
<dbReference type="STRING" id="1619308.B5808_07250"/>
<sequence length="506" mass="52434">MIRADVVVVGAGGSGAPLAARLAEGGIDVVLVEAGRVPSDRGHFGDDLLDAGRLRGADPSHPDTWAHPARLTTGRDYTVIRGRVAGGSTTTNGGYFVRPTAADVARWTARAPEWSPEVVRAAMIRLERDLDFGAAPGHGDAGPMPVSRPDPTHPVSQAFVRAALAQGMRWIPDANVDDGEGVGPLPMDVVDGVRWNTALGYLLGYAPSRAGRRGRPRVVQGTVRHVVLRAGRAHGVELLRDGGAERVEADEVVLSAGAFASPQLLMRSGIGPAALLEAAALPVVHDSPGVGAAFSDHPQIPLDWWPEVALPTDSPTAMAVVAHTGTAEILPLLAPVPVLLGGAGSARPHPFTTLVSLSRARSRGTIKPAAGRGGEGFAIDYRYLEDPLDRADLREAVRATSALHESAAFTEVSAGATDLPARTLDGDTALDAWILDHLGTSVHACGSAPMGPPTDPGSVVDGLGRVYGVKGLRIADTSILPEAPSRGPAYSAVVIGEVLAALMLRG</sequence>
<name>A0A1X9LM57_9MICO</name>
<dbReference type="GO" id="GO:0016614">
    <property type="term" value="F:oxidoreductase activity, acting on CH-OH group of donors"/>
    <property type="evidence" value="ECO:0007669"/>
    <property type="project" value="InterPro"/>
</dbReference>
<keyword evidence="3" id="KW-0285">Flavoprotein</keyword>
<dbReference type="Gene3D" id="3.50.50.60">
    <property type="entry name" value="FAD/NAD(P)-binding domain"/>
    <property type="match status" value="1"/>
</dbReference>
<comment type="similarity">
    <text evidence="2">Belongs to the GMC oxidoreductase family.</text>
</comment>
<dbReference type="PROSITE" id="PS00624">
    <property type="entry name" value="GMC_OXRED_2"/>
    <property type="match status" value="1"/>
</dbReference>
<keyword evidence="4 5" id="KW-0274">FAD</keyword>
<dbReference type="Gene3D" id="3.30.410.40">
    <property type="match status" value="1"/>
</dbReference>
<dbReference type="InterPro" id="IPR036188">
    <property type="entry name" value="FAD/NAD-bd_sf"/>
</dbReference>
<dbReference type="InterPro" id="IPR012132">
    <property type="entry name" value="GMC_OxRdtase"/>
</dbReference>
<dbReference type="PANTHER" id="PTHR11552:SF147">
    <property type="entry name" value="CHOLINE DEHYDROGENASE, MITOCHONDRIAL"/>
    <property type="match status" value="1"/>
</dbReference>
<evidence type="ECO:0000256" key="2">
    <source>
        <dbReference type="ARBA" id="ARBA00010790"/>
    </source>
</evidence>
<dbReference type="PANTHER" id="PTHR11552">
    <property type="entry name" value="GLUCOSE-METHANOL-CHOLINE GMC OXIDOREDUCTASE"/>
    <property type="match status" value="1"/>
</dbReference>
<feature type="binding site" evidence="5">
    <location>
        <position position="84"/>
    </location>
    <ligand>
        <name>FAD</name>
        <dbReference type="ChEBI" id="CHEBI:57692"/>
    </ligand>
</feature>
<dbReference type="InterPro" id="IPR007867">
    <property type="entry name" value="GMC_OxRtase_C"/>
</dbReference>
<evidence type="ECO:0000313" key="6">
    <source>
        <dbReference type="EMBL" id="ARJ05021.1"/>
    </source>
</evidence>
<keyword evidence="7" id="KW-1185">Reference proteome</keyword>
<protein>
    <submittedName>
        <fullName evidence="6">Uncharacterized protein</fullName>
    </submittedName>
</protein>
<dbReference type="SUPFAM" id="SSF51905">
    <property type="entry name" value="FAD/NAD(P)-binding domain"/>
    <property type="match status" value="1"/>
</dbReference>
<evidence type="ECO:0000256" key="5">
    <source>
        <dbReference type="PIRSR" id="PIRSR000137-2"/>
    </source>
</evidence>
<dbReference type="InterPro" id="IPR000172">
    <property type="entry name" value="GMC_OxRdtase_N"/>
</dbReference>
<dbReference type="SUPFAM" id="SSF54373">
    <property type="entry name" value="FAD-linked reductases, C-terminal domain"/>
    <property type="match status" value="1"/>
</dbReference>
<dbReference type="GO" id="GO:0050660">
    <property type="term" value="F:flavin adenine dinucleotide binding"/>
    <property type="evidence" value="ECO:0007669"/>
    <property type="project" value="InterPro"/>
</dbReference>
<dbReference type="PIRSF" id="PIRSF000137">
    <property type="entry name" value="Alcohol_oxidase"/>
    <property type="match status" value="1"/>
</dbReference>
<reference evidence="6 7" key="1">
    <citation type="submission" date="2017-04" db="EMBL/GenBank/DDBJ databases">
        <authorList>
            <person name="Afonso C.L."/>
            <person name="Miller P.J."/>
            <person name="Scott M.A."/>
            <person name="Spackman E."/>
            <person name="Goraichik I."/>
            <person name="Dimitrov K.M."/>
            <person name="Suarez D.L."/>
            <person name="Swayne D.E."/>
        </authorList>
    </citation>
    <scope>NUCLEOTIDE SEQUENCE [LARGE SCALE GENOMIC DNA]</scope>
    <source>
        <strain evidence="7">XA(T)</strain>
    </source>
</reference>
<evidence type="ECO:0000313" key="7">
    <source>
        <dbReference type="Proteomes" id="UP000192775"/>
    </source>
</evidence>
<feature type="binding site" evidence="5">
    <location>
        <position position="223"/>
    </location>
    <ligand>
        <name>FAD</name>
        <dbReference type="ChEBI" id="CHEBI:57692"/>
    </ligand>
</feature>